<dbReference type="InterPro" id="IPR011009">
    <property type="entry name" value="Kinase-like_dom_sf"/>
</dbReference>
<dbReference type="Gene3D" id="3.30.200.20">
    <property type="entry name" value="Phosphorylase Kinase, domain 1"/>
    <property type="match status" value="1"/>
</dbReference>
<accession>A0A8T0GZV2</accession>
<dbReference type="Proteomes" id="UP000822688">
    <property type="component" value="Chromosome 8"/>
</dbReference>
<dbReference type="PROSITE" id="PS00108">
    <property type="entry name" value="PROTEIN_KINASE_ST"/>
    <property type="match status" value="1"/>
</dbReference>
<dbReference type="SUPFAM" id="SSF56112">
    <property type="entry name" value="Protein kinase-like (PK-like)"/>
    <property type="match status" value="1"/>
</dbReference>
<keyword evidence="4" id="KW-1185">Reference proteome</keyword>
<dbReference type="InterPro" id="IPR000719">
    <property type="entry name" value="Prot_kinase_dom"/>
</dbReference>
<protein>
    <recommendedName>
        <fullName evidence="2">Protein kinase domain-containing protein</fullName>
    </recommendedName>
</protein>
<dbReference type="GO" id="GO:0005524">
    <property type="term" value="F:ATP binding"/>
    <property type="evidence" value="ECO:0007669"/>
    <property type="project" value="InterPro"/>
</dbReference>
<organism evidence="3 4">
    <name type="scientific">Ceratodon purpureus</name>
    <name type="common">Fire moss</name>
    <name type="synonym">Dicranum purpureum</name>
    <dbReference type="NCBI Taxonomy" id="3225"/>
    <lineage>
        <taxon>Eukaryota</taxon>
        <taxon>Viridiplantae</taxon>
        <taxon>Streptophyta</taxon>
        <taxon>Embryophyta</taxon>
        <taxon>Bryophyta</taxon>
        <taxon>Bryophytina</taxon>
        <taxon>Bryopsida</taxon>
        <taxon>Dicranidae</taxon>
        <taxon>Pseudoditrichales</taxon>
        <taxon>Ditrichaceae</taxon>
        <taxon>Ceratodon</taxon>
    </lineage>
</organism>
<dbReference type="GO" id="GO:0004674">
    <property type="term" value="F:protein serine/threonine kinase activity"/>
    <property type="evidence" value="ECO:0007669"/>
    <property type="project" value="TreeGrafter"/>
</dbReference>
<feature type="compositionally biased region" description="Low complexity" evidence="1">
    <location>
        <begin position="28"/>
        <end position="39"/>
    </location>
</feature>
<feature type="compositionally biased region" description="Polar residues" evidence="1">
    <location>
        <begin position="77"/>
        <end position="95"/>
    </location>
</feature>
<dbReference type="SMART" id="SM00220">
    <property type="entry name" value="S_TKc"/>
    <property type="match status" value="1"/>
</dbReference>
<dbReference type="PANTHER" id="PTHR44329:SF260">
    <property type="entry name" value="PROTEIN KINASE DOMAIN-CONTAINING PROTEIN"/>
    <property type="match status" value="1"/>
</dbReference>
<evidence type="ECO:0000313" key="4">
    <source>
        <dbReference type="Proteomes" id="UP000822688"/>
    </source>
</evidence>
<evidence type="ECO:0000313" key="3">
    <source>
        <dbReference type="EMBL" id="KAG0563975.1"/>
    </source>
</evidence>
<dbReference type="Pfam" id="PF07714">
    <property type="entry name" value="PK_Tyr_Ser-Thr"/>
    <property type="match status" value="1"/>
</dbReference>
<feature type="domain" description="Protein kinase" evidence="2">
    <location>
        <begin position="511"/>
        <end position="811"/>
    </location>
</feature>
<dbReference type="InterPro" id="IPR001245">
    <property type="entry name" value="Ser-Thr/Tyr_kinase_cat_dom"/>
</dbReference>
<proteinExistence type="predicted"/>
<evidence type="ECO:0000259" key="2">
    <source>
        <dbReference type="PROSITE" id="PS50011"/>
    </source>
</evidence>
<evidence type="ECO:0000256" key="1">
    <source>
        <dbReference type="SAM" id="MobiDB-lite"/>
    </source>
</evidence>
<comment type="caution">
    <text evidence="3">The sequence shown here is derived from an EMBL/GenBank/DDBJ whole genome shotgun (WGS) entry which is preliminary data.</text>
</comment>
<gene>
    <name evidence="3" type="ORF">KC19_8G072800</name>
</gene>
<feature type="compositionally biased region" description="Basic and acidic residues" evidence="1">
    <location>
        <begin position="1"/>
        <end position="12"/>
    </location>
</feature>
<dbReference type="InterPro" id="IPR008271">
    <property type="entry name" value="Ser/Thr_kinase_AS"/>
</dbReference>
<dbReference type="EMBL" id="CM026429">
    <property type="protein sequence ID" value="KAG0563975.1"/>
    <property type="molecule type" value="Genomic_DNA"/>
</dbReference>
<dbReference type="InterPro" id="IPR051681">
    <property type="entry name" value="Ser/Thr_Kinases-Pseudokinases"/>
</dbReference>
<dbReference type="Gene3D" id="1.10.510.10">
    <property type="entry name" value="Transferase(Phosphotransferase) domain 1"/>
    <property type="match status" value="1"/>
</dbReference>
<dbReference type="PROSITE" id="PS50011">
    <property type="entry name" value="PROTEIN_KINASE_DOM"/>
    <property type="match status" value="1"/>
</dbReference>
<reference evidence="3" key="1">
    <citation type="submission" date="2020-06" db="EMBL/GenBank/DDBJ databases">
        <title>WGS assembly of Ceratodon purpureus strain R40.</title>
        <authorList>
            <person name="Carey S.B."/>
            <person name="Jenkins J."/>
            <person name="Shu S."/>
            <person name="Lovell J.T."/>
            <person name="Sreedasyam A."/>
            <person name="Maumus F."/>
            <person name="Tiley G.P."/>
            <person name="Fernandez-Pozo N."/>
            <person name="Barry K."/>
            <person name="Chen C."/>
            <person name="Wang M."/>
            <person name="Lipzen A."/>
            <person name="Daum C."/>
            <person name="Saski C.A."/>
            <person name="Payton A.C."/>
            <person name="Mcbreen J.C."/>
            <person name="Conrad R.E."/>
            <person name="Kollar L.M."/>
            <person name="Olsson S."/>
            <person name="Huttunen S."/>
            <person name="Landis J.B."/>
            <person name="Wickett N.J."/>
            <person name="Johnson M.G."/>
            <person name="Rensing S.A."/>
            <person name="Grimwood J."/>
            <person name="Schmutz J."/>
            <person name="Mcdaniel S.F."/>
        </authorList>
    </citation>
    <scope>NUCLEOTIDE SEQUENCE</scope>
    <source>
        <strain evidence="3">R40</strain>
    </source>
</reference>
<feature type="region of interest" description="Disordered" evidence="1">
    <location>
        <begin position="73"/>
        <end position="96"/>
    </location>
</feature>
<dbReference type="PANTHER" id="PTHR44329">
    <property type="entry name" value="SERINE/THREONINE-PROTEIN KINASE TNNI3K-RELATED"/>
    <property type="match status" value="1"/>
</dbReference>
<name>A0A8T0GZV2_CERPU</name>
<sequence>MTDQGGTRKEDSNMAEGADTNNVDRLNENGSESGAASSSQTVGPARSQHFEEEVTPKGDELLNLVKGHLHDLKAGHTTGTQGSRAPDHTSSSDSLNGKIKGLSSYDLTTADRMLNDYIDDLRKSNLSPDLSVQMKIQEYEGLRDELRAAKQRDPDNFDNGRLLTQQQRNKLIEMLHDYQAVLEPEDDRAGLEQLDQNVTQPDGRISPTPSRHIDLEMELISNLDEGDVPLYLSDTHFSGGSYMESLAAALDLCDKQVQEFNNILRRVVIFIRLCTYLVETVSSITGTKFERYRNTLNQLQKMDVEKVRIPNNLRNSVSFCFESLVGLARRFQLVDDLLQKCASHNQWCKSALELADVRPRKHIMRWSEFSLAIRNCEWCLDLVELAFHALEKLLTHGTYTVKDASFKWSSEKGRMVLQIPGKFERQNSSRENVLLKKCRDLEDKDLVDLIAKLEELVKSEKERKRFLSTLFSSSNAQGIAYFLSEKLGGPTPEIGTYVPYSFSKLIDSTNLKYMEYLDKGSSGMVAIHDWFGMKVAVKSVRLIGLSRAQFEQEAAVLAMAQHPNVVRLIGCGFLEKSAAGPGTGQLVMELMDHDLRSIIDYRIMVLEKGSSPFSPMVAIDLMLQIAQGMLYLFENRILHRDLKAKNVLVNICKPLKTSGESDTANTKLMGLPVSAVLPHTQENYVAKLADFGLARCRPQSSYVTTAMAGTTGWRAPEIFHVPDSELANEYRWPADVYSFAMTGYEIVTGKMPFDDEPNYSLHGKIMEGLRPTFDNLRTDFPEAVKELIQECWATDPKDRPDFEYIVKRLWECKVLAILPGFERKIMDTPGASARFQ</sequence>
<dbReference type="AlphaFoldDB" id="A0A8T0GZV2"/>
<feature type="region of interest" description="Disordered" evidence="1">
    <location>
        <begin position="1"/>
        <end position="54"/>
    </location>
</feature>